<dbReference type="InterPro" id="IPR001509">
    <property type="entry name" value="Epimerase_deHydtase"/>
</dbReference>
<comment type="similarity">
    <text evidence="1">Belongs to the NAD(P)-dependent epimerase/dehydratase family.</text>
</comment>
<dbReference type="Proteomes" id="UP001164459">
    <property type="component" value="Chromosome"/>
</dbReference>
<evidence type="ECO:0000256" key="1">
    <source>
        <dbReference type="ARBA" id="ARBA00007637"/>
    </source>
</evidence>
<proteinExistence type="inferred from homology"/>
<dbReference type="EMBL" id="CP114040">
    <property type="protein sequence ID" value="WAS97630.1"/>
    <property type="molecule type" value="Genomic_DNA"/>
</dbReference>
<evidence type="ECO:0000313" key="3">
    <source>
        <dbReference type="EMBL" id="WAS97630.1"/>
    </source>
</evidence>
<evidence type="ECO:0000259" key="2">
    <source>
        <dbReference type="Pfam" id="PF01370"/>
    </source>
</evidence>
<dbReference type="Gene3D" id="3.40.50.720">
    <property type="entry name" value="NAD(P)-binding Rossmann-like Domain"/>
    <property type="match status" value="1"/>
</dbReference>
<evidence type="ECO:0000313" key="4">
    <source>
        <dbReference type="Proteomes" id="UP001164459"/>
    </source>
</evidence>
<accession>A0ABY7HEW8</accession>
<sequence>MNEAVLVTGGAGFIGSHTVAALRAAGRRVVVLDDFSTGRRENLAEWTDDPAVEVIEGDVRGEVGLLLAGHGPFAAVVHLAAQTSVVRSIAAPIDDLDVNLRATARLMLWAAAAGVRRFVFASSAAVYGEPRRVPVAETEPTTPLSPYGAAKRAAELYLGCLGPLHGVRTVCLRLFNVYGPRQDPGSPYSGVVAMFLARARRGEPLTIFGDGTQTRDLIYVGDVARAIGLAIEAGAEGHVLGGMSEEPGGINVGTGREVAIVELAAAVQRACGASEGTIAFAPARPGEIARSAAVTERAAEVLGFRAEVELDEGLRRTAVWLASQR</sequence>
<dbReference type="InterPro" id="IPR036291">
    <property type="entry name" value="NAD(P)-bd_dom_sf"/>
</dbReference>
<organism evidence="3 4">
    <name type="scientific">Nannocystis punicea</name>
    <dbReference type="NCBI Taxonomy" id="2995304"/>
    <lineage>
        <taxon>Bacteria</taxon>
        <taxon>Pseudomonadati</taxon>
        <taxon>Myxococcota</taxon>
        <taxon>Polyangia</taxon>
        <taxon>Nannocystales</taxon>
        <taxon>Nannocystaceae</taxon>
        <taxon>Nannocystis</taxon>
    </lineage>
</organism>
<dbReference type="Gene3D" id="3.90.25.10">
    <property type="entry name" value="UDP-galactose 4-epimerase, domain 1"/>
    <property type="match status" value="1"/>
</dbReference>
<name>A0ABY7HEW8_9BACT</name>
<feature type="domain" description="NAD-dependent epimerase/dehydratase" evidence="2">
    <location>
        <begin position="5"/>
        <end position="237"/>
    </location>
</feature>
<reference evidence="3" key="1">
    <citation type="submission" date="2022-11" db="EMBL/GenBank/DDBJ databases">
        <title>Minimal conservation of predation-associated metabolite biosynthetic gene clusters underscores biosynthetic potential of Myxococcota including descriptions for ten novel species: Archangium lansinium sp. nov., Myxococcus landrumus sp. nov., Nannocystis bai.</title>
        <authorList>
            <person name="Ahearne A."/>
            <person name="Stevens C."/>
            <person name="Dowd S."/>
        </authorList>
    </citation>
    <scope>NUCLEOTIDE SEQUENCE</scope>
    <source>
        <strain evidence="3">Fl3</strain>
    </source>
</reference>
<dbReference type="PANTHER" id="PTHR43000">
    <property type="entry name" value="DTDP-D-GLUCOSE 4,6-DEHYDRATASE-RELATED"/>
    <property type="match status" value="1"/>
</dbReference>
<protein>
    <submittedName>
        <fullName evidence="3">NAD-dependent epimerase/dehydratase family protein</fullName>
    </submittedName>
</protein>
<gene>
    <name evidence="3" type="ORF">O0S08_15915</name>
</gene>
<dbReference type="SUPFAM" id="SSF51735">
    <property type="entry name" value="NAD(P)-binding Rossmann-fold domains"/>
    <property type="match status" value="1"/>
</dbReference>
<dbReference type="Pfam" id="PF01370">
    <property type="entry name" value="Epimerase"/>
    <property type="match status" value="1"/>
</dbReference>
<dbReference type="RefSeq" id="WP_269039997.1">
    <property type="nucleotide sequence ID" value="NZ_CP114040.1"/>
</dbReference>
<keyword evidence="4" id="KW-1185">Reference proteome</keyword>